<sequence>MKYGILLFDADNTVLDFDRAEDAALEKAFCECGLHFDEKVLNTYRKNNVYQWRLYEKGLTTKEKVLENRFLDTFRQLGMTAPLHEVSSLYEKYLHQGFYVEPHADEVLQRLQKDCRLYLITNGVLSIQNSRMRGSGLEKYFLRRFVSEEIGFPKPSVKFFEAVFAALPQEDKSRMLVVGDSLTSDVQGGINVGLHTCWYNPKHAEKDSDVTPDYEIDDLRRLADIVYA</sequence>
<dbReference type="SUPFAM" id="SSF56784">
    <property type="entry name" value="HAD-like"/>
    <property type="match status" value="1"/>
</dbReference>
<dbReference type="PANTHER" id="PTHR47478:SF1">
    <property type="entry name" value="PYRIMIDINE 5'-NUCLEOTIDASE YJJG"/>
    <property type="match status" value="1"/>
</dbReference>
<dbReference type="SFLD" id="SFLDS00003">
    <property type="entry name" value="Haloacid_Dehalogenase"/>
    <property type="match status" value="1"/>
</dbReference>
<evidence type="ECO:0000313" key="2">
    <source>
        <dbReference type="Proteomes" id="UP000886852"/>
    </source>
</evidence>
<dbReference type="Gene3D" id="3.40.50.1000">
    <property type="entry name" value="HAD superfamily/HAD-like"/>
    <property type="match status" value="1"/>
</dbReference>
<dbReference type="InterPro" id="IPR036412">
    <property type="entry name" value="HAD-like_sf"/>
</dbReference>
<organism evidence="1 2">
    <name type="scientific">Candidatus Fimimonas merdipullorum</name>
    <dbReference type="NCBI Taxonomy" id="2840822"/>
    <lineage>
        <taxon>Bacteria</taxon>
        <taxon>Pseudomonadati</taxon>
        <taxon>Myxococcota</taxon>
        <taxon>Myxococcia</taxon>
        <taxon>Myxococcales</taxon>
        <taxon>Cystobacterineae</taxon>
        <taxon>Myxococcaceae</taxon>
        <taxon>Myxococcaceae incertae sedis</taxon>
        <taxon>Candidatus Fimimonas</taxon>
    </lineage>
</organism>
<dbReference type="GO" id="GO:0008253">
    <property type="term" value="F:5'-nucleotidase activity"/>
    <property type="evidence" value="ECO:0007669"/>
    <property type="project" value="InterPro"/>
</dbReference>
<dbReference type="InterPro" id="IPR023214">
    <property type="entry name" value="HAD_sf"/>
</dbReference>
<name>A0A9D1SPH5_9BACT</name>
<reference evidence="1" key="1">
    <citation type="submission" date="2020-10" db="EMBL/GenBank/DDBJ databases">
        <authorList>
            <person name="Gilroy R."/>
        </authorList>
    </citation>
    <scope>NUCLEOTIDE SEQUENCE</scope>
    <source>
        <strain evidence="1">ChiHjej12B11-7776</strain>
    </source>
</reference>
<dbReference type="InterPro" id="IPR052550">
    <property type="entry name" value="Pyrimidine_5'-ntase_YjjG"/>
</dbReference>
<reference evidence="1" key="2">
    <citation type="journal article" date="2021" name="PeerJ">
        <title>Extensive microbial diversity within the chicken gut microbiome revealed by metagenomics and culture.</title>
        <authorList>
            <person name="Gilroy R."/>
            <person name="Ravi A."/>
            <person name="Getino M."/>
            <person name="Pursley I."/>
            <person name="Horton D.L."/>
            <person name="Alikhan N.F."/>
            <person name="Baker D."/>
            <person name="Gharbi K."/>
            <person name="Hall N."/>
            <person name="Watson M."/>
            <person name="Adriaenssens E.M."/>
            <person name="Foster-Nyarko E."/>
            <person name="Jarju S."/>
            <person name="Secka A."/>
            <person name="Antonio M."/>
            <person name="Oren A."/>
            <person name="Chaudhuri R.R."/>
            <person name="La Ragione R."/>
            <person name="Hildebrand F."/>
            <person name="Pallen M.J."/>
        </authorList>
    </citation>
    <scope>NUCLEOTIDE SEQUENCE</scope>
    <source>
        <strain evidence="1">ChiHjej12B11-7776</strain>
    </source>
</reference>
<dbReference type="InterPro" id="IPR011951">
    <property type="entry name" value="HAD-SF_hydro_IA_YjjG/PynA"/>
</dbReference>
<dbReference type="NCBIfam" id="TIGR02254">
    <property type="entry name" value="YjjG_YfnB"/>
    <property type="match status" value="1"/>
</dbReference>
<dbReference type="PANTHER" id="PTHR47478">
    <property type="match status" value="1"/>
</dbReference>
<dbReference type="InterPro" id="IPR023198">
    <property type="entry name" value="PGP-like_dom2"/>
</dbReference>
<dbReference type="InterPro" id="IPR006439">
    <property type="entry name" value="HAD-SF_hydro_IA"/>
</dbReference>
<dbReference type="Pfam" id="PF00702">
    <property type="entry name" value="Hydrolase"/>
    <property type="match status" value="1"/>
</dbReference>
<dbReference type="NCBIfam" id="TIGR01549">
    <property type="entry name" value="HAD-SF-IA-v1"/>
    <property type="match status" value="1"/>
</dbReference>
<evidence type="ECO:0000313" key="1">
    <source>
        <dbReference type="EMBL" id="HIU90968.1"/>
    </source>
</evidence>
<dbReference type="AlphaFoldDB" id="A0A9D1SPH5"/>
<proteinExistence type="predicted"/>
<dbReference type="SFLD" id="SFLDG01129">
    <property type="entry name" value="C1.5:_HAD__Beta-PGM__Phosphata"/>
    <property type="match status" value="1"/>
</dbReference>
<comment type="caution">
    <text evidence="1">The sequence shown here is derived from an EMBL/GenBank/DDBJ whole genome shotgun (WGS) entry which is preliminary data.</text>
</comment>
<protein>
    <submittedName>
        <fullName evidence="1">Noncanonical pyrimidine nucleotidase, YjjG family</fullName>
    </submittedName>
</protein>
<dbReference type="EMBL" id="DVOC01000054">
    <property type="protein sequence ID" value="HIU90968.1"/>
    <property type="molecule type" value="Genomic_DNA"/>
</dbReference>
<dbReference type="Gene3D" id="1.10.150.240">
    <property type="entry name" value="Putative phosphatase, domain 2"/>
    <property type="match status" value="1"/>
</dbReference>
<accession>A0A9D1SPH5</accession>
<gene>
    <name evidence="1" type="ORF">IAC72_03020</name>
</gene>
<dbReference type="Proteomes" id="UP000886852">
    <property type="component" value="Unassembled WGS sequence"/>
</dbReference>